<dbReference type="GO" id="GO:0004757">
    <property type="term" value="F:sepiapterin reductase (NADP+) activity"/>
    <property type="evidence" value="ECO:0007669"/>
    <property type="project" value="TreeGrafter"/>
</dbReference>
<dbReference type="PANTHER" id="PTHR44085:SF2">
    <property type="entry name" value="SEPIAPTERIN REDUCTASE"/>
    <property type="match status" value="1"/>
</dbReference>
<dbReference type="GO" id="GO:0005737">
    <property type="term" value="C:cytoplasm"/>
    <property type="evidence" value="ECO:0007669"/>
    <property type="project" value="UniProtKB-SubCell"/>
</dbReference>
<accession>A0A544TSP4</accession>
<keyword evidence="6" id="KW-1185">Reference proteome</keyword>
<dbReference type="Gene3D" id="3.40.50.720">
    <property type="entry name" value="NAD(P)-binding Rossmann-like Domain"/>
    <property type="match status" value="1"/>
</dbReference>
<evidence type="ECO:0000256" key="2">
    <source>
        <dbReference type="ARBA" id="ARBA00022490"/>
    </source>
</evidence>
<protein>
    <submittedName>
        <fullName evidence="5">SDR family NAD(P)-dependent oxidoreductase</fullName>
    </submittedName>
</protein>
<keyword evidence="2" id="KW-0963">Cytoplasm</keyword>
<reference evidence="5 6" key="1">
    <citation type="submission" date="2019-06" db="EMBL/GenBank/DDBJ databases">
        <title>Psychrobacillus vulpis sp. nov., a new species isolated from feces of a red fox that inhabits in The Tablas de Daimiel Natural Park, Albacete, Spain.</title>
        <authorList>
            <person name="Rodriguez M."/>
            <person name="Reina J.C."/>
            <person name="Bejar V."/>
            <person name="Llamas I."/>
        </authorList>
    </citation>
    <scope>NUCLEOTIDE SEQUENCE [LARGE SCALE GENOMIC DNA]</scope>
    <source>
        <strain evidence="5 6">Z8</strain>
    </source>
</reference>
<dbReference type="GO" id="GO:0006729">
    <property type="term" value="P:tetrahydrobiopterin biosynthetic process"/>
    <property type="evidence" value="ECO:0007669"/>
    <property type="project" value="TreeGrafter"/>
</dbReference>
<dbReference type="Proteomes" id="UP000316626">
    <property type="component" value="Unassembled WGS sequence"/>
</dbReference>
<dbReference type="Pfam" id="PF00106">
    <property type="entry name" value="adh_short"/>
    <property type="match status" value="1"/>
</dbReference>
<proteinExistence type="predicted"/>
<name>A0A544TSP4_9BACI</name>
<dbReference type="AlphaFoldDB" id="A0A544TSP4"/>
<dbReference type="OrthoDB" id="9794387at2"/>
<dbReference type="RefSeq" id="WP_142641850.1">
    <property type="nucleotide sequence ID" value="NZ_VDGI01000005.1"/>
</dbReference>
<dbReference type="InterPro" id="IPR002347">
    <property type="entry name" value="SDR_fam"/>
</dbReference>
<sequence length="243" mass="26688">MHIYLVTGTTSGIGLELAKQLLKTGNIVYGFARRENDIEHDNYHHILLDLSETLKLTDTMKTIIQHATNEATSFTLINNAGTIDPIGMVGEIDSELVAKSIAVNLTAPMILTGAFINALEGQTIPKKVMQISSGAGRKPYEGWSSYCAGKAGLDRFTEAVNVEESKKQYGARIVSIAPGIIDTNMQGKIRQSTESEFPLVDRFKEYKSAGDLSSPSEVAEKLIKLMESDQFYKVEVISDLRNL</sequence>
<comment type="caution">
    <text evidence="5">The sequence shown here is derived from an EMBL/GenBank/DDBJ whole genome shotgun (WGS) entry which is preliminary data.</text>
</comment>
<dbReference type="PANTHER" id="PTHR44085">
    <property type="entry name" value="SEPIAPTERIN REDUCTASE"/>
    <property type="match status" value="1"/>
</dbReference>
<comment type="subcellular location">
    <subcellularLocation>
        <location evidence="1">Cytoplasm</location>
    </subcellularLocation>
</comment>
<organism evidence="5 6">
    <name type="scientific">Psychrobacillus vulpis</name>
    <dbReference type="NCBI Taxonomy" id="2325572"/>
    <lineage>
        <taxon>Bacteria</taxon>
        <taxon>Bacillati</taxon>
        <taxon>Bacillota</taxon>
        <taxon>Bacilli</taxon>
        <taxon>Bacillales</taxon>
        <taxon>Bacillaceae</taxon>
        <taxon>Psychrobacillus</taxon>
    </lineage>
</organism>
<keyword evidence="3" id="KW-0521">NADP</keyword>
<evidence type="ECO:0000256" key="3">
    <source>
        <dbReference type="ARBA" id="ARBA00022857"/>
    </source>
</evidence>
<evidence type="ECO:0000256" key="1">
    <source>
        <dbReference type="ARBA" id="ARBA00004496"/>
    </source>
</evidence>
<evidence type="ECO:0000313" key="6">
    <source>
        <dbReference type="Proteomes" id="UP000316626"/>
    </source>
</evidence>
<keyword evidence="4" id="KW-0560">Oxidoreductase</keyword>
<dbReference type="EMBL" id="VDGI01000005">
    <property type="protein sequence ID" value="TQR20468.1"/>
    <property type="molecule type" value="Genomic_DNA"/>
</dbReference>
<evidence type="ECO:0000256" key="4">
    <source>
        <dbReference type="ARBA" id="ARBA00023002"/>
    </source>
</evidence>
<dbReference type="InterPro" id="IPR036291">
    <property type="entry name" value="NAD(P)-bd_dom_sf"/>
</dbReference>
<evidence type="ECO:0000313" key="5">
    <source>
        <dbReference type="EMBL" id="TQR20468.1"/>
    </source>
</evidence>
<gene>
    <name evidence="5" type="ORF">FG384_06835</name>
</gene>
<dbReference type="SUPFAM" id="SSF51735">
    <property type="entry name" value="NAD(P)-binding Rossmann-fold domains"/>
    <property type="match status" value="1"/>
</dbReference>
<dbReference type="InterPro" id="IPR051721">
    <property type="entry name" value="Biopterin_syn/organic_redct"/>
</dbReference>
<dbReference type="PRINTS" id="PR00081">
    <property type="entry name" value="GDHRDH"/>
</dbReference>